<name>A0AAX1L7U8_9CORY</name>
<proteinExistence type="predicted"/>
<dbReference type="Gene3D" id="3.20.10.10">
    <property type="entry name" value="D-amino Acid Aminotransferase, subunit A, domain 2"/>
    <property type="match status" value="1"/>
</dbReference>
<keyword evidence="1" id="KW-0808">Transferase</keyword>
<dbReference type="AlphaFoldDB" id="A0AAX1L7U8"/>
<evidence type="ECO:0000313" key="1">
    <source>
        <dbReference type="EMBL" id="QRP70548.1"/>
    </source>
</evidence>
<keyword evidence="1" id="KW-0032">Aminotransferase</keyword>
<dbReference type="RefSeq" id="WP_005394523.1">
    <property type="nucleotide sequence ID" value="NZ_CP068162.1"/>
</dbReference>
<dbReference type="Proteomes" id="UP000617681">
    <property type="component" value="Chromosome"/>
</dbReference>
<dbReference type="SUPFAM" id="SSF56752">
    <property type="entry name" value="D-aminoacid aminotransferase-like PLP-dependent enzymes"/>
    <property type="match status" value="1"/>
</dbReference>
<dbReference type="Pfam" id="PF01063">
    <property type="entry name" value="Aminotran_4"/>
    <property type="match status" value="1"/>
</dbReference>
<protein>
    <submittedName>
        <fullName evidence="1">Aminotransferase class IV</fullName>
    </submittedName>
</protein>
<dbReference type="GO" id="GO:0008483">
    <property type="term" value="F:transaminase activity"/>
    <property type="evidence" value="ECO:0007669"/>
    <property type="project" value="UniProtKB-KW"/>
</dbReference>
<organism evidence="1 2">
    <name type="scientific">Corynebacterium glucuronolyticum</name>
    <dbReference type="NCBI Taxonomy" id="39791"/>
    <lineage>
        <taxon>Bacteria</taxon>
        <taxon>Bacillati</taxon>
        <taxon>Actinomycetota</taxon>
        <taxon>Actinomycetes</taxon>
        <taxon>Mycobacteriales</taxon>
        <taxon>Corynebacteriaceae</taxon>
        <taxon>Corynebacterium</taxon>
    </lineage>
</organism>
<accession>A0AAX1L7U8</accession>
<evidence type="ECO:0000313" key="2">
    <source>
        <dbReference type="Proteomes" id="UP000617681"/>
    </source>
</evidence>
<gene>
    <name evidence="1" type="ORF">I6J21_12565</name>
</gene>
<dbReference type="EMBL" id="CP069534">
    <property type="protein sequence ID" value="QRP70548.1"/>
    <property type="molecule type" value="Genomic_DNA"/>
</dbReference>
<reference evidence="1" key="1">
    <citation type="submission" date="2021-02" db="EMBL/GenBank/DDBJ databases">
        <title>FDA dAtabase for Regulatory Grade micrObial Sequences (FDA-ARGOS): Supporting development and validation of Infectious Disease Dx tests.</title>
        <authorList>
            <person name="Sproer C."/>
            <person name="Gronow S."/>
            <person name="Severitt S."/>
            <person name="Schroder I."/>
            <person name="Tallon L."/>
            <person name="Sadzewicz L."/>
            <person name="Zhao X."/>
            <person name="Boylan J."/>
            <person name="Ott S."/>
            <person name="Bowen H."/>
            <person name="Vavikolanu K."/>
            <person name="Mehta A."/>
            <person name="Aluvathingal J."/>
            <person name="Nadendla S."/>
            <person name="Lowell S."/>
            <person name="Myers T."/>
            <person name="Yan Y."/>
            <person name="Sichtig H."/>
        </authorList>
    </citation>
    <scope>NUCLEOTIDE SEQUENCE</scope>
    <source>
        <strain evidence="1">FDAARGOS_1191</strain>
    </source>
</reference>
<dbReference type="InterPro" id="IPR036038">
    <property type="entry name" value="Aminotransferase-like"/>
</dbReference>
<dbReference type="InterPro" id="IPR043132">
    <property type="entry name" value="BCAT-like_C"/>
</dbReference>
<dbReference type="InterPro" id="IPR001544">
    <property type="entry name" value="Aminotrans_IV"/>
</dbReference>
<sequence>MEGHFTTFNVLPGGRIRGLSYHLARLTFGHRTLYGRPLPTGLVDAVSSLREPNTYRVTCHADSYTIDARPTPPSAPITCDFYPLTRKLPQVKHCDLDPQWDAQRQVDADDAILVTGDLITEGTMFNVGFIAPDGSLVWPDGDLLLGTTQQLIEEFWPSTRREIHIADVESFIGAIATNAARGVRSITAIGASWVPTPQGTGIAAEIARHYQCL</sequence>